<proteinExistence type="predicted"/>
<evidence type="ECO:0000313" key="1">
    <source>
        <dbReference type="EMBL" id="PIO64736.1"/>
    </source>
</evidence>
<sequence>MATGEIIEINEEEKFWIPRKNITELTSGGQALLLNIFLPLLLKSYSNVCEVFKKDGPPAVFRTVDFEWCALTISRERRPFFTSSPRA</sequence>
<dbReference type="Proteomes" id="UP000230423">
    <property type="component" value="Unassembled WGS sequence"/>
</dbReference>
<gene>
    <name evidence="1" type="ORF">TELCIR_13623</name>
</gene>
<evidence type="ECO:0000313" key="2">
    <source>
        <dbReference type="Proteomes" id="UP000230423"/>
    </source>
</evidence>
<reference evidence="1 2" key="1">
    <citation type="submission" date="2015-09" db="EMBL/GenBank/DDBJ databases">
        <title>Draft genome of the parasitic nematode Teladorsagia circumcincta isolate WARC Sus (inbred).</title>
        <authorList>
            <person name="Mitreva M."/>
        </authorList>
    </citation>
    <scope>NUCLEOTIDE SEQUENCE [LARGE SCALE GENOMIC DNA]</scope>
    <source>
        <strain evidence="1 2">S</strain>
    </source>
</reference>
<dbReference type="AlphaFoldDB" id="A0A2G9U384"/>
<keyword evidence="2" id="KW-1185">Reference proteome</keyword>
<protein>
    <submittedName>
        <fullName evidence="1">Uncharacterized protein</fullName>
    </submittedName>
</protein>
<accession>A0A2G9U384</accession>
<dbReference type="OrthoDB" id="5839994at2759"/>
<organism evidence="1 2">
    <name type="scientific">Teladorsagia circumcincta</name>
    <name type="common">Brown stomach worm</name>
    <name type="synonym">Ostertagia circumcincta</name>
    <dbReference type="NCBI Taxonomy" id="45464"/>
    <lineage>
        <taxon>Eukaryota</taxon>
        <taxon>Metazoa</taxon>
        <taxon>Ecdysozoa</taxon>
        <taxon>Nematoda</taxon>
        <taxon>Chromadorea</taxon>
        <taxon>Rhabditida</taxon>
        <taxon>Rhabditina</taxon>
        <taxon>Rhabditomorpha</taxon>
        <taxon>Strongyloidea</taxon>
        <taxon>Trichostrongylidae</taxon>
        <taxon>Teladorsagia</taxon>
    </lineage>
</organism>
<dbReference type="EMBL" id="KZ349626">
    <property type="protein sequence ID" value="PIO64736.1"/>
    <property type="molecule type" value="Genomic_DNA"/>
</dbReference>
<name>A0A2G9U384_TELCI</name>